<keyword evidence="2" id="KW-1185">Reference proteome</keyword>
<proteinExistence type="predicted"/>
<protein>
    <submittedName>
        <fullName evidence="1">Uncharacterized protein</fullName>
    </submittedName>
</protein>
<evidence type="ECO:0000313" key="1">
    <source>
        <dbReference type="EMBL" id="AZF87856.1"/>
    </source>
</evidence>
<evidence type="ECO:0000313" key="2">
    <source>
        <dbReference type="Proteomes" id="UP000279248"/>
    </source>
</evidence>
<dbReference type="GeneID" id="55007898"/>
<reference evidence="1 2" key="1">
    <citation type="submission" date="2018-10" db="EMBL/GenBank/DDBJ databases">
        <title>Characterization of the phiCTX-like Pseudomonas aeruginosa phage Dobby isolated from a kidney stone.</title>
        <authorList>
            <person name="Johnson G."/>
            <person name="Putonti C."/>
        </authorList>
    </citation>
    <scope>NUCLEOTIDE SEQUENCE [LARGE SCALE GENOMIC DNA]</scope>
    <source>
        <strain evidence="1 2">Dobby</strain>
    </source>
</reference>
<organism evidence="1 2">
    <name type="scientific">Pseudomonas phage Dobby</name>
    <dbReference type="NCBI Taxonomy" id="2483611"/>
    <lineage>
        <taxon>Viruses</taxon>
        <taxon>Duplodnaviria</taxon>
        <taxon>Heunggongvirae</taxon>
        <taxon>Uroviricota</taxon>
        <taxon>Caudoviricetes</taxon>
        <taxon>Peduoviridae</taxon>
        <taxon>Citexvirus</taxon>
        <taxon>Citexvirus dobby</taxon>
    </lineage>
</organism>
<dbReference type="Proteomes" id="UP000279248">
    <property type="component" value="Segment"/>
</dbReference>
<dbReference type="RefSeq" id="YP_009816617.1">
    <property type="nucleotide sequence ID" value="NC_048109.1"/>
</dbReference>
<dbReference type="KEGG" id="vg:55007898"/>
<dbReference type="EMBL" id="MK034952">
    <property type="protein sequence ID" value="AZF87856.1"/>
    <property type="molecule type" value="Genomic_DNA"/>
</dbReference>
<accession>A0A3G8F1E9</accession>
<dbReference type="SMR" id="A0A3G8F1E9"/>
<name>A0A3G8F1E9_9CAUD</name>
<sequence length="242" mass="27577">MKESLTNRKFENILKIIEKELFTNEYPSICSLHDISPDKDSHNCIACNLAGNVINLKDAADLLSKSTKSLSYPADEAFAEKTYILWLYLLSENIHEVLKLISYPQDIKNKDFKNTITIKRWANFLKHPKAFLLTHHPAYCDLATLPFEPHHSGLEGITIIDDEFINKFYSGDKNNKELYTILQNNQSTLVLLPDLEILTKGIADELNQLSEKIKHNNEYSKILTDKASIEDYLSGAQADSSD</sequence>